<dbReference type="SUPFAM" id="SSF55729">
    <property type="entry name" value="Acyl-CoA N-acyltransferases (Nat)"/>
    <property type="match status" value="1"/>
</dbReference>
<keyword evidence="1 4" id="KW-0808">Transferase</keyword>
<gene>
    <name evidence="4" type="ORF">NIES593_18015</name>
</gene>
<name>A0A1U7HAH1_9CYAN</name>
<dbReference type="InterPro" id="IPR050832">
    <property type="entry name" value="Bact_Acetyltransf"/>
</dbReference>
<dbReference type="GO" id="GO:0016747">
    <property type="term" value="F:acyltransferase activity, transferring groups other than amino-acyl groups"/>
    <property type="evidence" value="ECO:0007669"/>
    <property type="project" value="InterPro"/>
</dbReference>
<dbReference type="Gene3D" id="3.40.630.30">
    <property type="match status" value="1"/>
</dbReference>
<comment type="caution">
    <text evidence="4">The sequence shown here is derived from an EMBL/GenBank/DDBJ whole genome shotgun (WGS) entry which is preliminary data.</text>
</comment>
<evidence type="ECO:0000259" key="3">
    <source>
        <dbReference type="PROSITE" id="PS51186"/>
    </source>
</evidence>
<keyword evidence="5" id="KW-1185">Reference proteome</keyword>
<feature type="domain" description="N-acetyltransferase" evidence="3">
    <location>
        <begin position="7"/>
        <end position="143"/>
    </location>
</feature>
<keyword evidence="2" id="KW-0012">Acyltransferase</keyword>
<evidence type="ECO:0000313" key="4">
    <source>
        <dbReference type="EMBL" id="OKH20579.1"/>
    </source>
</evidence>
<organism evidence="4 5">
    <name type="scientific">Hydrococcus rivularis NIES-593</name>
    <dbReference type="NCBI Taxonomy" id="1921803"/>
    <lineage>
        <taxon>Bacteria</taxon>
        <taxon>Bacillati</taxon>
        <taxon>Cyanobacteriota</taxon>
        <taxon>Cyanophyceae</taxon>
        <taxon>Pleurocapsales</taxon>
        <taxon>Hydrococcaceae</taxon>
        <taxon>Hydrococcus</taxon>
    </lineage>
</organism>
<dbReference type="EMBL" id="MRCB01000028">
    <property type="protein sequence ID" value="OKH20579.1"/>
    <property type="molecule type" value="Genomic_DNA"/>
</dbReference>
<proteinExistence type="predicted"/>
<dbReference type="InterPro" id="IPR016181">
    <property type="entry name" value="Acyl_CoA_acyltransferase"/>
</dbReference>
<evidence type="ECO:0000256" key="1">
    <source>
        <dbReference type="ARBA" id="ARBA00022679"/>
    </source>
</evidence>
<dbReference type="RefSeq" id="WP_073600902.1">
    <property type="nucleotide sequence ID" value="NZ_MRCB01000028.1"/>
</dbReference>
<accession>A0A1U7HAH1</accession>
<dbReference type="AlphaFoldDB" id="A0A1U7HAH1"/>
<dbReference type="Pfam" id="PF00583">
    <property type="entry name" value="Acetyltransf_1"/>
    <property type="match status" value="1"/>
</dbReference>
<evidence type="ECO:0000313" key="5">
    <source>
        <dbReference type="Proteomes" id="UP000186868"/>
    </source>
</evidence>
<evidence type="ECO:0000256" key="2">
    <source>
        <dbReference type="ARBA" id="ARBA00023315"/>
    </source>
</evidence>
<dbReference type="OrthoDB" id="9792929at2"/>
<sequence length="143" mass="16529">MTKNDEIIIRSACDRDAERMACLCEQLGYDVTRSQIQKRFDKLQSSEHHAVYVATLKTDEVIGWIHVHQCDLIIALIIMPPQAIVLGLVVDKSCRRCGIGKQLMEYIEKWARQKNCDAVLLRSNILRKKAHIFYQKIGYVNIK</sequence>
<reference evidence="4 5" key="1">
    <citation type="submission" date="2016-11" db="EMBL/GenBank/DDBJ databases">
        <title>Draft Genome Sequences of Nine Cyanobacterial Strains from Diverse Habitats.</title>
        <authorList>
            <person name="Zhu T."/>
            <person name="Hou S."/>
            <person name="Lu X."/>
            <person name="Hess W.R."/>
        </authorList>
    </citation>
    <scope>NUCLEOTIDE SEQUENCE [LARGE SCALE GENOMIC DNA]</scope>
    <source>
        <strain evidence="4 5">NIES-593</strain>
    </source>
</reference>
<dbReference type="CDD" id="cd04301">
    <property type="entry name" value="NAT_SF"/>
    <property type="match status" value="1"/>
</dbReference>
<dbReference type="PROSITE" id="PS51186">
    <property type="entry name" value="GNAT"/>
    <property type="match status" value="1"/>
</dbReference>
<dbReference type="STRING" id="1921803.NIES593_18015"/>
<dbReference type="PANTHER" id="PTHR43877">
    <property type="entry name" value="AMINOALKYLPHOSPHONATE N-ACETYLTRANSFERASE-RELATED-RELATED"/>
    <property type="match status" value="1"/>
</dbReference>
<dbReference type="InterPro" id="IPR000182">
    <property type="entry name" value="GNAT_dom"/>
</dbReference>
<protein>
    <submittedName>
        <fullName evidence="4">GNAT family N-acetyltransferase</fullName>
    </submittedName>
</protein>
<dbReference type="Proteomes" id="UP000186868">
    <property type="component" value="Unassembled WGS sequence"/>
</dbReference>